<dbReference type="InterPro" id="IPR050190">
    <property type="entry name" value="UPF0213_domain"/>
</dbReference>
<dbReference type="Gene3D" id="3.40.1440.10">
    <property type="entry name" value="GIY-YIG endonuclease"/>
    <property type="match status" value="1"/>
</dbReference>
<dbReference type="AlphaFoldDB" id="A0A1M5GD69"/>
<gene>
    <name evidence="3" type="ORF">SAMN02745131_04120</name>
</gene>
<dbReference type="STRING" id="1121884.SAMN02745131_04120"/>
<dbReference type="PROSITE" id="PS50164">
    <property type="entry name" value="GIY_YIG"/>
    <property type="match status" value="1"/>
</dbReference>
<dbReference type="Proteomes" id="UP000184048">
    <property type="component" value="Unassembled WGS sequence"/>
</dbReference>
<proteinExistence type="inferred from homology"/>
<dbReference type="PANTHER" id="PTHR34477:SF5">
    <property type="entry name" value="BSL5627 PROTEIN"/>
    <property type="match status" value="1"/>
</dbReference>
<protein>
    <submittedName>
        <fullName evidence="3">Putative endonuclease</fullName>
    </submittedName>
</protein>
<sequence length="111" mass="13467">MYTKPYFVYILTNELMTVLYTGVTNDLEQRITEHYKQRGHNTSFTGRYNVYHLLYYEPYKYINEAIAREKEIKGLTREKKMKLINEMNPRLEFLNKEICGCWPPRDLPGRY</sequence>
<evidence type="ECO:0000259" key="2">
    <source>
        <dbReference type="PROSITE" id="PS50164"/>
    </source>
</evidence>
<dbReference type="EMBL" id="FQUU01000030">
    <property type="protein sequence ID" value="SHG01705.1"/>
    <property type="molecule type" value="Genomic_DNA"/>
</dbReference>
<dbReference type="PANTHER" id="PTHR34477">
    <property type="entry name" value="UPF0213 PROTEIN YHBQ"/>
    <property type="match status" value="1"/>
</dbReference>
<dbReference type="SUPFAM" id="SSF82771">
    <property type="entry name" value="GIY-YIG endonuclease"/>
    <property type="match status" value="1"/>
</dbReference>
<dbReference type="SMART" id="SM00465">
    <property type="entry name" value="GIYc"/>
    <property type="match status" value="1"/>
</dbReference>
<keyword evidence="3" id="KW-0378">Hydrolase</keyword>
<feature type="domain" description="GIY-YIG" evidence="2">
    <location>
        <begin position="4"/>
        <end position="82"/>
    </location>
</feature>
<keyword evidence="3" id="KW-0540">Nuclease</keyword>
<dbReference type="InterPro" id="IPR035901">
    <property type="entry name" value="GIY-YIG_endonuc_sf"/>
</dbReference>
<keyword evidence="3" id="KW-0255">Endonuclease</keyword>
<dbReference type="InterPro" id="IPR000305">
    <property type="entry name" value="GIY-YIG_endonuc"/>
</dbReference>
<dbReference type="RefSeq" id="WP_072837228.1">
    <property type="nucleotide sequence ID" value="NZ_FQUU01000030.1"/>
</dbReference>
<reference evidence="3 4" key="1">
    <citation type="submission" date="2016-11" db="EMBL/GenBank/DDBJ databases">
        <authorList>
            <person name="Jaros S."/>
            <person name="Januszkiewicz K."/>
            <person name="Wedrychowicz H."/>
        </authorList>
    </citation>
    <scope>NUCLEOTIDE SEQUENCE [LARGE SCALE GENOMIC DNA]</scope>
    <source>
        <strain evidence="3 4">DSM 18119</strain>
    </source>
</reference>
<organism evidence="3 4">
    <name type="scientific">Flavisolibacter ginsengisoli DSM 18119</name>
    <dbReference type="NCBI Taxonomy" id="1121884"/>
    <lineage>
        <taxon>Bacteria</taxon>
        <taxon>Pseudomonadati</taxon>
        <taxon>Bacteroidota</taxon>
        <taxon>Chitinophagia</taxon>
        <taxon>Chitinophagales</taxon>
        <taxon>Chitinophagaceae</taxon>
        <taxon>Flavisolibacter</taxon>
    </lineage>
</organism>
<dbReference type="OrthoDB" id="1495241at2"/>
<evidence type="ECO:0000256" key="1">
    <source>
        <dbReference type="ARBA" id="ARBA00007435"/>
    </source>
</evidence>
<dbReference type="CDD" id="cd10448">
    <property type="entry name" value="GIY-YIG_unchar_3"/>
    <property type="match status" value="1"/>
</dbReference>
<name>A0A1M5GD69_9BACT</name>
<comment type="similarity">
    <text evidence="1">Belongs to the UPF0213 family.</text>
</comment>
<dbReference type="Pfam" id="PF01541">
    <property type="entry name" value="GIY-YIG"/>
    <property type="match status" value="1"/>
</dbReference>
<evidence type="ECO:0000313" key="3">
    <source>
        <dbReference type="EMBL" id="SHG01705.1"/>
    </source>
</evidence>
<accession>A0A1M5GD69</accession>
<keyword evidence="4" id="KW-1185">Reference proteome</keyword>
<evidence type="ECO:0000313" key="4">
    <source>
        <dbReference type="Proteomes" id="UP000184048"/>
    </source>
</evidence>
<dbReference type="GO" id="GO:0004519">
    <property type="term" value="F:endonuclease activity"/>
    <property type="evidence" value="ECO:0007669"/>
    <property type="project" value="UniProtKB-KW"/>
</dbReference>